<feature type="active site" evidence="9">
    <location>
        <position position="42"/>
    </location>
</feature>
<dbReference type="GO" id="GO:0003998">
    <property type="term" value="F:acylphosphatase activity"/>
    <property type="evidence" value="ECO:0007669"/>
    <property type="project" value="UniProtKB-EC"/>
</dbReference>
<evidence type="ECO:0000259" key="11">
    <source>
        <dbReference type="PROSITE" id="PS51163"/>
    </source>
</evidence>
<dbReference type="InterPro" id="IPR051060">
    <property type="entry name" value="Carbamoyltrans_HypF-like"/>
</dbReference>
<keyword evidence="12" id="KW-0808">Transferase</keyword>
<dbReference type="InterPro" id="IPR036046">
    <property type="entry name" value="Acylphosphatase-like_dom_sf"/>
</dbReference>
<name>A0A557S662_9RHOO</name>
<proteinExistence type="inferred from homology"/>
<dbReference type="InterPro" id="IPR017968">
    <property type="entry name" value="Acylphosphatase_CS"/>
</dbReference>
<evidence type="ECO:0000256" key="1">
    <source>
        <dbReference type="ARBA" id="ARBA00004711"/>
    </source>
</evidence>
<feature type="active site" evidence="9">
    <location>
        <position position="60"/>
    </location>
</feature>
<dbReference type="AlphaFoldDB" id="A0A557S662"/>
<evidence type="ECO:0000256" key="7">
    <source>
        <dbReference type="ARBA" id="ARBA00048220"/>
    </source>
</evidence>
<evidence type="ECO:0000256" key="8">
    <source>
        <dbReference type="PIRNR" id="PIRNR006256"/>
    </source>
</evidence>
<evidence type="ECO:0000256" key="6">
    <source>
        <dbReference type="ARBA" id="ARBA00022833"/>
    </source>
</evidence>
<dbReference type="InterPro" id="IPR017945">
    <property type="entry name" value="DHBP_synth_RibB-like_a/b_dom"/>
</dbReference>
<dbReference type="Pfam" id="PF00708">
    <property type="entry name" value="Acylphosphatase"/>
    <property type="match status" value="1"/>
</dbReference>
<evidence type="ECO:0000256" key="5">
    <source>
        <dbReference type="ARBA" id="ARBA00022771"/>
    </source>
</evidence>
<keyword evidence="5" id="KW-0863">Zinc-finger</keyword>
<dbReference type="PIRSF" id="PIRSF006256">
    <property type="entry name" value="CMPcnvr_hdrg_mat"/>
    <property type="match status" value="1"/>
</dbReference>
<comment type="catalytic activity">
    <reaction evidence="7 8">
        <text>C-terminal L-cysteinyl-[HypE protein] + carbamoyl phosphate + ATP + H2O = C-terminal S-carboxamide-L-cysteinyl-[HypE protein] + AMP + phosphate + diphosphate + H(+)</text>
        <dbReference type="Rhea" id="RHEA:55636"/>
        <dbReference type="Rhea" id="RHEA-COMP:14247"/>
        <dbReference type="Rhea" id="RHEA-COMP:14392"/>
        <dbReference type="ChEBI" id="CHEBI:15377"/>
        <dbReference type="ChEBI" id="CHEBI:15378"/>
        <dbReference type="ChEBI" id="CHEBI:30616"/>
        <dbReference type="ChEBI" id="CHEBI:33019"/>
        <dbReference type="ChEBI" id="CHEBI:43474"/>
        <dbReference type="ChEBI" id="CHEBI:58228"/>
        <dbReference type="ChEBI" id="CHEBI:76913"/>
        <dbReference type="ChEBI" id="CHEBI:139126"/>
        <dbReference type="ChEBI" id="CHEBI:456215"/>
    </reaction>
</comment>
<dbReference type="InterPro" id="IPR055128">
    <property type="entry name" value="HypF_C_2"/>
</dbReference>
<dbReference type="SUPFAM" id="SSF55821">
    <property type="entry name" value="YrdC/RibB"/>
    <property type="match status" value="1"/>
</dbReference>
<dbReference type="PANTHER" id="PTHR42959">
    <property type="entry name" value="CARBAMOYLTRANSFERASE"/>
    <property type="match status" value="1"/>
</dbReference>
<accession>A0A557S662</accession>
<dbReference type="Pfam" id="PF07503">
    <property type="entry name" value="zf-HYPF"/>
    <property type="match status" value="2"/>
</dbReference>
<dbReference type="Pfam" id="PF22521">
    <property type="entry name" value="HypF_C_2"/>
    <property type="match status" value="1"/>
</dbReference>
<keyword evidence="6" id="KW-0862">Zinc</keyword>
<evidence type="ECO:0000256" key="2">
    <source>
        <dbReference type="ARBA" id="ARBA00008097"/>
    </source>
</evidence>
<keyword evidence="9" id="KW-0378">Hydrolase</keyword>
<dbReference type="EMBL" id="VMNI01000020">
    <property type="protein sequence ID" value="TVO72878.1"/>
    <property type="molecule type" value="Genomic_DNA"/>
</dbReference>
<dbReference type="EC" id="6.2.-.-" evidence="8"/>
<dbReference type="GO" id="GO:0016743">
    <property type="term" value="F:carboxyl- or carbamoyltransferase activity"/>
    <property type="evidence" value="ECO:0007669"/>
    <property type="project" value="UniProtKB-UniRule"/>
</dbReference>
<dbReference type="Gene3D" id="3.90.870.50">
    <property type="match status" value="1"/>
</dbReference>
<keyword evidence="3" id="KW-0436">Ligase</keyword>
<dbReference type="InterPro" id="IPR004421">
    <property type="entry name" value="Carbamoyltransferase_HypF"/>
</dbReference>
<feature type="domain" description="YrdC-like" evidence="11">
    <location>
        <begin position="223"/>
        <end position="423"/>
    </location>
</feature>
<evidence type="ECO:0000313" key="13">
    <source>
        <dbReference type="Proteomes" id="UP000318349"/>
    </source>
</evidence>
<dbReference type="Proteomes" id="UP000318349">
    <property type="component" value="Unassembled WGS sequence"/>
</dbReference>
<evidence type="ECO:0000313" key="12">
    <source>
        <dbReference type="EMBL" id="TVO72878.1"/>
    </source>
</evidence>
<gene>
    <name evidence="12" type="primary">hypF</name>
    <name evidence="12" type="ORF">FHP89_17945</name>
</gene>
<sequence>MRRTRLPQDIEGAVQISTDAAPERSERCRIRVRGVVQGVGFRPFVFRLAQQLDLAGWVRNDGEGVEMEVQGAPGNLSALMARLTKEVPPQARIDAIEREACPSQAQDRGFTIRPSEGGAVTTAIGHDSTVCPDCLDELFDPANRRWRYALINCTHCGPRYTLTGRLPYDRANTSMAGFAQCETCQDEYEAPTHRRFHAEPNACPDCGPQLSLLQADGVRVASHDPVADALLHLLTGHIVAIKGVGGFNLVCDARNPEAVERLRSRKARGDKPFAVMVASVASARSYARVSAEEAELLDAPERPIVLLDKHSDADMHLWGVAPDLDQIGIMLPNSPLHYLLFHDEAGRPIGTDWLDEAQPMALVMTSANPGGEPLVIDNDEALSRLSGIAELYLMHDRDVLVRCDDSVARLSQGAPSFIRRARGYTPTAIRLAHKGPPTLAFGSYLKNTVCLTRGDEAFLSPHVGDLSNPATCTAMDATVEHLMTVLACRPEWVACDRHPDVYATQAAHRYADAHDLPLIAVQHHHAHIGAVLAEHGVDEPVLGLALDGVGLGNDGTAWGGELLRVDGAQCDRLGHLQPLALPGGDRAAREPWRMAASALHVMGLSEHIAERFGHLRGADRIGALLDAGTRCPPTTSMGRWFDAAAGLLGVCDVMHYEGEAAMRLESLANAYGPALALPGGWQIDRANTLDLMPTLHALRDTRDAHRGAAVFHATLIAALEAWVIATARSEGLRTVALGGGCFLNRLLTEGLSRRLSVRGLTVLRARQAPTNDGGLALGQAWVAIQTAMA</sequence>
<dbReference type="UniPathway" id="UPA00335"/>
<dbReference type="InterPro" id="IPR011125">
    <property type="entry name" value="Znf_HypF"/>
</dbReference>
<dbReference type="Gene3D" id="3.30.420.40">
    <property type="match status" value="1"/>
</dbReference>
<evidence type="ECO:0000256" key="9">
    <source>
        <dbReference type="PROSITE-ProRule" id="PRU00520"/>
    </source>
</evidence>
<dbReference type="SUPFAM" id="SSF54975">
    <property type="entry name" value="Acylphosphatase/BLUF domain-like"/>
    <property type="match status" value="1"/>
</dbReference>
<dbReference type="Gene3D" id="3.30.420.360">
    <property type="match status" value="1"/>
</dbReference>
<dbReference type="GO" id="GO:0051604">
    <property type="term" value="P:protein maturation"/>
    <property type="evidence" value="ECO:0007669"/>
    <property type="project" value="TreeGrafter"/>
</dbReference>
<evidence type="ECO:0000256" key="3">
    <source>
        <dbReference type="ARBA" id="ARBA00022598"/>
    </source>
</evidence>
<dbReference type="Gene3D" id="3.30.110.120">
    <property type="match status" value="1"/>
</dbReference>
<organism evidence="12 13">
    <name type="scientific">Denitromonas halophila</name>
    <dbReference type="NCBI Taxonomy" id="1629404"/>
    <lineage>
        <taxon>Bacteria</taxon>
        <taxon>Pseudomonadati</taxon>
        <taxon>Pseudomonadota</taxon>
        <taxon>Betaproteobacteria</taxon>
        <taxon>Rhodocyclales</taxon>
        <taxon>Zoogloeaceae</taxon>
        <taxon>Denitromonas</taxon>
    </lineage>
</organism>
<evidence type="ECO:0000259" key="10">
    <source>
        <dbReference type="PROSITE" id="PS51160"/>
    </source>
</evidence>
<comment type="catalytic activity">
    <reaction evidence="9">
        <text>an acyl phosphate + H2O = a carboxylate + phosphate + H(+)</text>
        <dbReference type="Rhea" id="RHEA:14965"/>
        <dbReference type="ChEBI" id="CHEBI:15377"/>
        <dbReference type="ChEBI" id="CHEBI:15378"/>
        <dbReference type="ChEBI" id="CHEBI:29067"/>
        <dbReference type="ChEBI" id="CHEBI:43474"/>
        <dbReference type="ChEBI" id="CHEBI:59918"/>
        <dbReference type="EC" id="3.6.1.7"/>
    </reaction>
</comment>
<dbReference type="InterPro" id="IPR001792">
    <property type="entry name" value="Acylphosphatase-like_dom"/>
</dbReference>
<comment type="similarity">
    <text evidence="2 8">Belongs to the carbamoyltransferase HypF family.</text>
</comment>
<dbReference type="Pfam" id="PF01300">
    <property type="entry name" value="Sua5_yciO_yrdC"/>
    <property type="match status" value="1"/>
</dbReference>
<comment type="function">
    <text evidence="8">Involved in the maturation of [NiFe] hydrogenases. Along with HypE, it catalyzes the synthesis of the CN ligands of the active site iron of [NiFe]-hydrogenases. HypF functions as a carbamoyl transferase using carbamoylphosphate as a substrate and transferring the carboxamido moiety in an ATP-dependent reaction to the thiolate of the C-terminal cysteine of HypE yielding a protein-S-carboxamide.</text>
</comment>
<dbReference type="PANTHER" id="PTHR42959:SF1">
    <property type="entry name" value="CARBAMOYLTRANSFERASE HYPF"/>
    <property type="match status" value="1"/>
</dbReference>
<dbReference type="GO" id="GO:0003725">
    <property type="term" value="F:double-stranded RNA binding"/>
    <property type="evidence" value="ECO:0007669"/>
    <property type="project" value="InterPro"/>
</dbReference>
<dbReference type="PROSITE" id="PS00150">
    <property type="entry name" value="ACYLPHOSPHATASE_1"/>
    <property type="match status" value="1"/>
</dbReference>
<dbReference type="PROSITE" id="PS51163">
    <property type="entry name" value="YRDC"/>
    <property type="match status" value="1"/>
</dbReference>
<dbReference type="Pfam" id="PF17788">
    <property type="entry name" value="HypF_C"/>
    <property type="match status" value="1"/>
</dbReference>
<dbReference type="NCBIfam" id="TIGR00143">
    <property type="entry name" value="hypF"/>
    <property type="match status" value="1"/>
</dbReference>
<dbReference type="PROSITE" id="PS51160">
    <property type="entry name" value="ACYLPHOSPHATASE_3"/>
    <property type="match status" value="1"/>
</dbReference>
<dbReference type="InterPro" id="IPR006070">
    <property type="entry name" value="Sua5-like_dom"/>
</dbReference>
<keyword evidence="4" id="KW-0479">Metal-binding</keyword>
<protein>
    <recommendedName>
        <fullName evidence="8">Carbamoyltransferase HypF</fullName>
        <ecNumber evidence="8">6.2.-.-</ecNumber>
    </recommendedName>
</protein>
<dbReference type="InterPro" id="IPR041440">
    <property type="entry name" value="HypF_C"/>
</dbReference>
<reference evidence="12 13" key="1">
    <citation type="submission" date="2019-07" db="EMBL/GenBank/DDBJ databases">
        <title>The pathways for chlorine oxyanion respiration interact through the shared metabolite chlorate.</title>
        <authorList>
            <person name="Barnum T.P."/>
            <person name="Cheng Y."/>
            <person name="Hill K.A."/>
            <person name="Lucas L.N."/>
            <person name="Carlson H.K."/>
            <person name="Coates J.D."/>
        </authorList>
    </citation>
    <scope>NUCLEOTIDE SEQUENCE [LARGE SCALE GENOMIC DNA]</scope>
    <source>
        <strain evidence="12 13">SFB-1</strain>
    </source>
</reference>
<comment type="caution">
    <text evidence="12">The sequence shown here is derived from an EMBL/GenBank/DDBJ whole genome shotgun (WGS) entry which is preliminary data.</text>
</comment>
<dbReference type="GO" id="GO:0016874">
    <property type="term" value="F:ligase activity"/>
    <property type="evidence" value="ECO:0007669"/>
    <property type="project" value="UniProtKB-UniRule"/>
</dbReference>
<feature type="domain" description="Acylphosphatase-like" evidence="10">
    <location>
        <begin position="27"/>
        <end position="114"/>
    </location>
</feature>
<dbReference type="GO" id="GO:0008270">
    <property type="term" value="F:zinc ion binding"/>
    <property type="evidence" value="ECO:0007669"/>
    <property type="project" value="UniProtKB-KW"/>
</dbReference>
<comment type="pathway">
    <text evidence="1 8">Protein modification; [NiFe] hydrogenase maturation.</text>
</comment>
<evidence type="ECO:0000256" key="4">
    <source>
        <dbReference type="ARBA" id="ARBA00022723"/>
    </source>
</evidence>